<evidence type="ECO:0000256" key="1">
    <source>
        <dbReference type="SAM" id="Coils"/>
    </source>
</evidence>
<evidence type="ECO:0000256" key="2">
    <source>
        <dbReference type="SAM" id="MobiDB-lite"/>
    </source>
</evidence>
<evidence type="ECO:0000313" key="4">
    <source>
        <dbReference type="Proteomes" id="UP000660265"/>
    </source>
</evidence>
<reference evidence="4" key="1">
    <citation type="journal article" date="2019" name="Int. J. Syst. Evol. Microbiol.">
        <title>The Global Catalogue of Microorganisms (GCM) 10K type strain sequencing project: providing services to taxonomists for standard genome sequencing and annotation.</title>
        <authorList>
            <consortium name="The Broad Institute Genomics Platform"/>
            <consortium name="The Broad Institute Genome Sequencing Center for Infectious Disease"/>
            <person name="Wu L."/>
            <person name="Ma J."/>
        </authorList>
    </citation>
    <scope>NUCLEOTIDE SEQUENCE [LARGE SCALE GENOMIC DNA]</scope>
    <source>
        <strain evidence="4">CGMCC 4.7275</strain>
    </source>
</reference>
<evidence type="ECO:0000313" key="3">
    <source>
        <dbReference type="EMBL" id="GGJ78488.1"/>
    </source>
</evidence>
<dbReference type="RefSeq" id="WP_229700601.1">
    <property type="nucleotide sequence ID" value="NZ_BMMV01000002.1"/>
</dbReference>
<evidence type="ECO:0008006" key="5">
    <source>
        <dbReference type="Google" id="ProtNLM"/>
    </source>
</evidence>
<gene>
    <name evidence="3" type="ORF">GCM10011583_07530</name>
</gene>
<feature type="compositionally biased region" description="Basic residues" evidence="2">
    <location>
        <begin position="95"/>
        <end position="111"/>
    </location>
</feature>
<protein>
    <recommendedName>
        <fullName evidence="5">Regulatory protein</fullName>
    </recommendedName>
</protein>
<accession>A0ABQ2DYJ3</accession>
<dbReference type="Proteomes" id="UP000660265">
    <property type="component" value="Unassembled WGS sequence"/>
</dbReference>
<comment type="caution">
    <text evidence="3">The sequence shown here is derived from an EMBL/GenBank/DDBJ whole genome shotgun (WGS) entry which is preliminary data.</text>
</comment>
<feature type="coiled-coil region" evidence="1">
    <location>
        <begin position="24"/>
        <end position="51"/>
    </location>
</feature>
<organism evidence="3 4">
    <name type="scientific">Streptomyces camponoticapitis</name>
    <dbReference type="NCBI Taxonomy" id="1616125"/>
    <lineage>
        <taxon>Bacteria</taxon>
        <taxon>Bacillati</taxon>
        <taxon>Actinomycetota</taxon>
        <taxon>Actinomycetes</taxon>
        <taxon>Kitasatosporales</taxon>
        <taxon>Streptomycetaceae</taxon>
        <taxon>Streptomyces</taxon>
    </lineage>
</organism>
<dbReference type="EMBL" id="BMMV01000002">
    <property type="protein sequence ID" value="GGJ78488.1"/>
    <property type="molecule type" value="Genomic_DNA"/>
</dbReference>
<proteinExistence type="predicted"/>
<name>A0ABQ2DYJ3_9ACTN</name>
<keyword evidence="1" id="KW-0175">Coiled coil</keyword>
<feature type="region of interest" description="Disordered" evidence="2">
    <location>
        <begin position="175"/>
        <end position="202"/>
    </location>
</feature>
<keyword evidence="4" id="KW-1185">Reference proteome</keyword>
<sequence>MSGTAVNEFTSVQSQYEAQVAADLERNASERKRLRGEIDSLQGQLERLERDHSLLLGVQRVFADGAGSDAARSPKVPGPRTAKRPAKASAGSGKVGKRAKAPAKAPAKARAKASGGAAAAEKQPSLARLVGTLLAAHGEPRSAAELAAELAADHPARNSNVNVVRNALEQLVAKSEAHRTKQQKSVFYSHAVRDHATAPAED</sequence>
<feature type="region of interest" description="Disordered" evidence="2">
    <location>
        <begin position="66"/>
        <end position="122"/>
    </location>
</feature>